<name>A0A166Z7K0_METRR</name>
<reference evidence="5" key="2">
    <citation type="submission" date="2018-12" db="EMBL/GenBank/DDBJ databases">
        <title>The complete genome of Metarhizium rileyi, a key fungal pathogen of Lepidoptera.</title>
        <authorList>
            <person name="Binneck E."/>
            <person name="Lastra C.C.L."/>
            <person name="Sosa-Gomez D.R."/>
        </authorList>
    </citation>
    <scope>NUCLEOTIDE SEQUENCE [LARGE SCALE GENOMIC DNA]</scope>
    <source>
        <strain evidence="5">Cep018-CH2</strain>
    </source>
</reference>
<dbReference type="EMBL" id="SBHS01000014">
    <property type="protein sequence ID" value="TWU73876.1"/>
    <property type="molecule type" value="Genomic_DNA"/>
</dbReference>
<dbReference type="PANTHER" id="PTHR46830:SF2">
    <property type="entry name" value="ALPHA-1,4-N-ACETYLGLUCOSAMINYLTRANSFERASE"/>
    <property type="match status" value="1"/>
</dbReference>
<keyword evidence="2" id="KW-0808">Transferase</keyword>
<dbReference type="SUPFAM" id="SSF53448">
    <property type="entry name" value="Nucleotide-diphospho-sugar transferases"/>
    <property type="match status" value="1"/>
</dbReference>
<evidence type="ECO:0000313" key="2">
    <source>
        <dbReference type="EMBL" id="OAA37631.1"/>
    </source>
</evidence>
<gene>
    <name evidence="3" type="ORF">ED733_001803</name>
    <name evidence="2" type="ORF">NOR_07008</name>
</gene>
<reference evidence="2 4" key="1">
    <citation type="journal article" date="2016" name="Genome Biol. Evol.">
        <title>Divergent and convergent evolution of fungal pathogenicity.</title>
        <authorList>
            <person name="Shang Y."/>
            <person name="Xiao G."/>
            <person name="Zheng P."/>
            <person name="Cen K."/>
            <person name="Zhan S."/>
            <person name="Wang C."/>
        </authorList>
    </citation>
    <scope>NUCLEOTIDE SEQUENCE [LARGE SCALE GENOMIC DNA]</scope>
    <source>
        <strain evidence="2 4">RCEF 4871</strain>
    </source>
</reference>
<evidence type="ECO:0000313" key="5">
    <source>
        <dbReference type="Proteomes" id="UP000317257"/>
    </source>
</evidence>
<comment type="similarity">
    <text evidence="1">Belongs to the glycosyltransferase 32 family.</text>
</comment>
<dbReference type="OMA" id="FWPTWTW"/>
<comment type="caution">
    <text evidence="2">The sequence shown here is derived from an EMBL/GenBank/DDBJ whole genome shotgun (WGS) entry which is preliminary data.</text>
</comment>
<dbReference type="OrthoDB" id="409543at2759"/>
<evidence type="ECO:0000313" key="3">
    <source>
        <dbReference type="EMBL" id="TWU73876.1"/>
    </source>
</evidence>
<evidence type="ECO:0000313" key="4">
    <source>
        <dbReference type="Proteomes" id="UP000243498"/>
    </source>
</evidence>
<reference evidence="3" key="3">
    <citation type="journal article" date="2019" name="Microbiol. Resour. Announc.">
        <title>Genome Sequence of Metarhizium rileyi, a Microbial Control Agent for Lepidoptera.</title>
        <authorList>
            <person name="Binneck E."/>
            <person name="Lastra C.C.L."/>
            <person name="Sosa-Gomez D.R."/>
        </authorList>
    </citation>
    <scope>NUCLEOTIDE SEQUENCE</scope>
    <source>
        <strain evidence="3">Cep018-CH2</strain>
    </source>
</reference>
<dbReference type="InterPro" id="IPR029044">
    <property type="entry name" value="Nucleotide-diphossugar_trans"/>
</dbReference>
<keyword evidence="4" id="KW-1185">Reference proteome</keyword>
<accession>A0A5C6GCX5</accession>
<dbReference type="Pfam" id="PF04488">
    <property type="entry name" value="Gly_transf_sug"/>
    <property type="match status" value="1"/>
</dbReference>
<dbReference type="AlphaFoldDB" id="A0A166Z7K0"/>
<evidence type="ECO:0000256" key="1">
    <source>
        <dbReference type="ARBA" id="ARBA00009003"/>
    </source>
</evidence>
<protein>
    <submittedName>
        <fullName evidence="2">Glycosyl transferase</fullName>
    </submittedName>
</protein>
<dbReference type="InterPro" id="IPR007577">
    <property type="entry name" value="GlycoTrfase_DXD_sugar-bd_CS"/>
</dbReference>
<accession>A0A166Z7K0</accession>
<dbReference type="Gene3D" id="3.90.550.20">
    <property type="match status" value="1"/>
</dbReference>
<sequence>MLSVRRRTVLRRKAYRNAHLLSVVTAFILLVHFFRASLYESIDYALQVHPWSGQRQIEQSFSPTEKELICLHGAATSNGSGSNADGIPNVVHFMYIFKEPLAQKHGIQFDFINYLAVRSAIVSLRPDETYLHYAILSSSGNSVKPRLDPATNPWIRRLRNDIHLVEHKIENPYGQIPYLIEDLLRLHILRDNGGIFLDTDAFALKTFVNILHPPTPQDIVLGYEGGNRGGMGNAVMVARRNSTFINDWLDGYMHDSVRRGRKHNSVVFPQGLAARRPDALCVLSPGAFFWPTWTWRHVEWMHEELNETEADFWKGEIERHGGALFEDQLAYHAWSHVAWRRHLWKLSPEVVRRRDTRFNLLVRRFVEDDL</sequence>
<dbReference type="GO" id="GO:1901135">
    <property type="term" value="P:carbohydrate derivative metabolic process"/>
    <property type="evidence" value="ECO:0007669"/>
    <property type="project" value="UniProtKB-ARBA"/>
</dbReference>
<proteinExistence type="inferred from homology"/>
<dbReference type="STRING" id="1081105.A0A166Z7K0"/>
<dbReference type="PANTHER" id="PTHR46830">
    <property type="entry name" value="TRANSFERASE, PUTATIVE-RELATED"/>
    <property type="match status" value="1"/>
</dbReference>
<dbReference type="Proteomes" id="UP000243498">
    <property type="component" value="Unassembled WGS sequence"/>
</dbReference>
<dbReference type="Proteomes" id="UP000317257">
    <property type="component" value="Unassembled WGS sequence"/>
</dbReference>
<organism evidence="2 4">
    <name type="scientific">Metarhizium rileyi (strain RCEF 4871)</name>
    <name type="common">Nomuraea rileyi</name>
    <dbReference type="NCBI Taxonomy" id="1649241"/>
    <lineage>
        <taxon>Eukaryota</taxon>
        <taxon>Fungi</taxon>
        <taxon>Dikarya</taxon>
        <taxon>Ascomycota</taxon>
        <taxon>Pezizomycotina</taxon>
        <taxon>Sordariomycetes</taxon>
        <taxon>Hypocreomycetidae</taxon>
        <taxon>Hypocreales</taxon>
        <taxon>Clavicipitaceae</taxon>
        <taxon>Metarhizium</taxon>
    </lineage>
</organism>
<dbReference type="GO" id="GO:0016740">
    <property type="term" value="F:transferase activity"/>
    <property type="evidence" value="ECO:0007669"/>
    <property type="project" value="UniProtKB-KW"/>
</dbReference>
<dbReference type="EMBL" id="AZHC01000029">
    <property type="protein sequence ID" value="OAA37631.1"/>
    <property type="molecule type" value="Genomic_DNA"/>
</dbReference>